<gene>
    <name evidence="2" type="ORF">N8A98_05205</name>
</gene>
<organism evidence="2 3">
    <name type="scientific">Devosia neptuniae</name>
    <dbReference type="NCBI Taxonomy" id="191302"/>
    <lineage>
        <taxon>Bacteria</taxon>
        <taxon>Pseudomonadati</taxon>
        <taxon>Pseudomonadota</taxon>
        <taxon>Alphaproteobacteria</taxon>
        <taxon>Hyphomicrobiales</taxon>
        <taxon>Devosiaceae</taxon>
        <taxon>Devosia</taxon>
    </lineage>
</organism>
<proteinExistence type="predicted"/>
<name>A0ABY6CEC3_9HYPH</name>
<dbReference type="RefSeq" id="WP_262169719.1">
    <property type="nucleotide sequence ID" value="NZ_CP104965.1"/>
</dbReference>
<keyword evidence="3" id="KW-1185">Reference proteome</keyword>
<protein>
    <submittedName>
        <fullName evidence="2">Uncharacterized protein</fullName>
    </submittedName>
</protein>
<accession>A0ABY6CEC3</accession>
<reference evidence="2 3" key="1">
    <citation type="submission" date="2022-09" db="EMBL/GenBank/DDBJ databases">
        <title>Interaction between co-microsymbionts with complementary sets of symbiotic genes in legume-rhizobium systems.</title>
        <authorList>
            <person name="Safronova V."/>
            <person name="Sazanova A."/>
            <person name="Afonin A."/>
            <person name="Chirak E."/>
        </authorList>
    </citation>
    <scope>NUCLEOTIDE SEQUENCE [LARGE SCALE GENOMIC DNA]</scope>
    <source>
        <strain evidence="2 3">A18/4-1</strain>
    </source>
</reference>
<sequence length="78" mass="8232">MTTPRTVTHSDGTTFSDGTGYAPTDLLVSDEWPANPSALPVEHQVSVLARAVLVLAEGRRPSGAMKRFARALATGRPA</sequence>
<evidence type="ECO:0000256" key="1">
    <source>
        <dbReference type="SAM" id="MobiDB-lite"/>
    </source>
</evidence>
<evidence type="ECO:0000313" key="2">
    <source>
        <dbReference type="EMBL" id="UXN70593.1"/>
    </source>
</evidence>
<dbReference type="EMBL" id="CP104965">
    <property type="protein sequence ID" value="UXN70593.1"/>
    <property type="molecule type" value="Genomic_DNA"/>
</dbReference>
<evidence type="ECO:0000313" key="3">
    <source>
        <dbReference type="Proteomes" id="UP001061862"/>
    </source>
</evidence>
<feature type="region of interest" description="Disordered" evidence="1">
    <location>
        <begin position="1"/>
        <end position="20"/>
    </location>
</feature>
<dbReference type="Proteomes" id="UP001061862">
    <property type="component" value="Chromosome"/>
</dbReference>
<feature type="compositionally biased region" description="Polar residues" evidence="1">
    <location>
        <begin position="1"/>
        <end position="17"/>
    </location>
</feature>